<dbReference type="AlphaFoldDB" id="A0A0A9HEA4"/>
<feature type="region of interest" description="Disordered" evidence="1">
    <location>
        <begin position="20"/>
        <end position="51"/>
    </location>
</feature>
<organism evidence="2">
    <name type="scientific">Arundo donax</name>
    <name type="common">Giant reed</name>
    <name type="synonym">Donax arundinaceus</name>
    <dbReference type="NCBI Taxonomy" id="35708"/>
    <lineage>
        <taxon>Eukaryota</taxon>
        <taxon>Viridiplantae</taxon>
        <taxon>Streptophyta</taxon>
        <taxon>Embryophyta</taxon>
        <taxon>Tracheophyta</taxon>
        <taxon>Spermatophyta</taxon>
        <taxon>Magnoliopsida</taxon>
        <taxon>Liliopsida</taxon>
        <taxon>Poales</taxon>
        <taxon>Poaceae</taxon>
        <taxon>PACMAD clade</taxon>
        <taxon>Arundinoideae</taxon>
        <taxon>Arundineae</taxon>
        <taxon>Arundo</taxon>
    </lineage>
</organism>
<reference evidence="2" key="2">
    <citation type="journal article" date="2015" name="Data Brief">
        <title>Shoot transcriptome of the giant reed, Arundo donax.</title>
        <authorList>
            <person name="Barrero R.A."/>
            <person name="Guerrero F.D."/>
            <person name="Moolhuijzen P."/>
            <person name="Goolsby J.A."/>
            <person name="Tidwell J."/>
            <person name="Bellgard S.E."/>
            <person name="Bellgard M.I."/>
        </authorList>
    </citation>
    <scope>NUCLEOTIDE SEQUENCE</scope>
    <source>
        <tissue evidence="2">Shoot tissue taken approximately 20 cm above the soil surface</tissue>
    </source>
</reference>
<accession>A0A0A9HEA4</accession>
<reference evidence="2" key="1">
    <citation type="submission" date="2014-09" db="EMBL/GenBank/DDBJ databases">
        <authorList>
            <person name="Magalhaes I.L.F."/>
            <person name="Oliveira U."/>
            <person name="Santos F.R."/>
            <person name="Vidigal T.H.D.A."/>
            <person name="Brescovit A.D."/>
            <person name="Santos A.J."/>
        </authorList>
    </citation>
    <scope>NUCLEOTIDE SEQUENCE</scope>
    <source>
        <tissue evidence="2">Shoot tissue taken approximately 20 cm above the soil surface</tissue>
    </source>
</reference>
<dbReference type="EMBL" id="GBRH01163782">
    <property type="protein sequence ID" value="JAE34114.1"/>
    <property type="molecule type" value="Transcribed_RNA"/>
</dbReference>
<protein>
    <submittedName>
        <fullName evidence="2">Uncharacterized protein</fullName>
    </submittedName>
</protein>
<sequence length="51" mass="5711">MTDPPLLVSSVPLPEFRASQTRIPLRSNPNHNRSIETRDGGGAGSNLRRWR</sequence>
<evidence type="ECO:0000256" key="1">
    <source>
        <dbReference type="SAM" id="MobiDB-lite"/>
    </source>
</evidence>
<proteinExistence type="predicted"/>
<feature type="compositionally biased region" description="Polar residues" evidence="1">
    <location>
        <begin position="20"/>
        <end position="32"/>
    </location>
</feature>
<name>A0A0A9HEA4_ARUDO</name>
<evidence type="ECO:0000313" key="2">
    <source>
        <dbReference type="EMBL" id="JAE34114.1"/>
    </source>
</evidence>